<protein>
    <submittedName>
        <fullName evidence="1">Uncharacterized protein</fullName>
    </submittedName>
</protein>
<organism evidence="1 2">
    <name type="scientific">Streptomyces parvus</name>
    <dbReference type="NCBI Taxonomy" id="66428"/>
    <lineage>
        <taxon>Bacteria</taxon>
        <taxon>Bacillati</taxon>
        <taxon>Actinomycetota</taxon>
        <taxon>Actinomycetes</taxon>
        <taxon>Kitasatosporales</taxon>
        <taxon>Streptomycetaceae</taxon>
        <taxon>Streptomyces</taxon>
    </lineage>
</organism>
<evidence type="ECO:0000313" key="1">
    <source>
        <dbReference type="EMBL" id="NEC17921.1"/>
    </source>
</evidence>
<dbReference type="RefSeq" id="WP_164200569.1">
    <property type="nucleotide sequence ID" value="NZ_JAAGMP010000314.1"/>
</dbReference>
<sequence length="59" mass="6941">MNVIRHQTAPNPDGCRWCGYDNPHGWQYLPGKGGHQWEQPTNAQRLARMRARRANRKEQ</sequence>
<dbReference type="AlphaFoldDB" id="A0A7K3RRP9"/>
<comment type="caution">
    <text evidence="1">The sequence shown here is derived from an EMBL/GenBank/DDBJ whole genome shotgun (WGS) entry which is preliminary data.</text>
</comment>
<proteinExistence type="predicted"/>
<name>A0A7K3RRP9_9ACTN</name>
<dbReference type="Proteomes" id="UP000469670">
    <property type="component" value="Unassembled WGS sequence"/>
</dbReference>
<reference evidence="1 2" key="1">
    <citation type="submission" date="2020-01" db="EMBL/GenBank/DDBJ databases">
        <title>Insect and environment-associated Actinomycetes.</title>
        <authorList>
            <person name="Currrie C."/>
            <person name="Chevrette M."/>
            <person name="Carlson C."/>
            <person name="Stubbendieck R."/>
            <person name="Wendt-Pienkowski E."/>
        </authorList>
    </citation>
    <scope>NUCLEOTIDE SEQUENCE [LARGE SCALE GENOMIC DNA]</scope>
    <source>
        <strain evidence="1 2">SID7590</strain>
    </source>
</reference>
<dbReference type="EMBL" id="JAAGMP010000314">
    <property type="protein sequence ID" value="NEC17921.1"/>
    <property type="molecule type" value="Genomic_DNA"/>
</dbReference>
<gene>
    <name evidence="1" type="ORF">G3I50_06540</name>
</gene>
<evidence type="ECO:0000313" key="2">
    <source>
        <dbReference type="Proteomes" id="UP000469670"/>
    </source>
</evidence>
<accession>A0A7K3RRP9</accession>